<evidence type="ECO:0000313" key="2">
    <source>
        <dbReference type="EMBL" id="ORY48219.1"/>
    </source>
</evidence>
<feature type="region of interest" description="Disordered" evidence="1">
    <location>
        <begin position="43"/>
        <end position="75"/>
    </location>
</feature>
<dbReference type="EMBL" id="MCGO01000012">
    <property type="protein sequence ID" value="ORY48219.1"/>
    <property type="molecule type" value="Genomic_DNA"/>
</dbReference>
<name>A0A1Y2CMG8_9FUNG</name>
<dbReference type="PROSITE" id="PS51257">
    <property type="entry name" value="PROKAR_LIPOPROTEIN"/>
    <property type="match status" value="1"/>
</dbReference>
<protein>
    <submittedName>
        <fullName evidence="2">Uncharacterized protein</fullName>
    </submittedName>
</protein>
<evidence type="ECO:0000256" key="1">
    <source>
        <dbReference type="SAM" id="MobiDB-lite"/>
    </source>
</evidence>
<comment type="caution">
    <text evidence="2">The sequence shown here is derived from an EMBL/GenBank/DDBJ whole genome shotgun (WGS) entry which is preliminary data.</text>
</comment>
<gene>
    <name evidence="2" type="ORF">BCR33DRAFT_714619</name>
</gene>
<keyword evidence="3" id="KW-1185">Reference proteome</keyword>
<dbReference type="AlphaFoldDB" id="A0A1Y2CMG8"/>
<organism evidence="2 3">
    <name type="scientific">Rhizoclosmatium globosum</name>
    <dbReference type="NCBI Taxonomy" id="329046"/>
    <lineage>
        <taxon>Eukaryota</taxon>
        <taxon>Fungi</taxon>
        <taxon>Fungi incertae sedis</taxon>
        <taxon>Chytridiomycota</taxon>
        <taxon>Chytridiomycota incertae sedis</taxon>
        <taxon>Chytridiomycetes</taxon>
        <taxon>Chytridiales</taxon>
        <taxon>Chytriomycetaceae</taxon>
        <taxon>Rhizoclosmatium</taxon>
    </lineage>
</organism>
<accession>A0A1Y2CMG8</accession>
<dbReference type="Proteomes" id="UP000193642">
    <property type="component" value="Unassembled WGS sequence"/>
</dbReference>
<reference evidence="2 3" key="1">
    <citation type="submission" date="2016-07" db="EMBL/GenBank/DDBJ databases">
        <title>Pervasive Adenine N6-methylation of Active Genes in Fungi.</title>
        <authorList>
            <consortium name="DOE Joint Genome Institute"/>
            <person name="Mondo S.J."/>
            <person name="Dannebaum R.O."/>
            <person name="Kuo R.C."/>
            <person name="Labutti K."/>
            <person name="Haridas S."/>
            <person name="Kuo A."/>
            <person name="Salamov A."/>
            <person name="Ahrendt S.R."/>
            <person name="Lipzen A."/>
            <person name="Sullivan W."/>
            <person name="Andreopoulos W.B."/>
            <person name="Clum A."/>
            <person name="Lindquist E."/>
            <person name="Daum C."/>
            <person name="Ramamoorthy G.K."/>
            <person name="Gryganskyi A."/>
            <person name="Culley D."/>
            <person name="Magnuson J.K."/>
            <person name="James T.Y."/>
            <person name="O'Malley M.A."/>
            <person name="Stajich J.E."/>
            <person name="Spatafora J.W."/>
            <person name="Visel A."/>
            <person name="Grigoriev I.V."/>
        </authorList>
    </citation>
    <scope>NUCLEOTIDE SEQUENCE [LARGE SCALE GENOMIC DNA]</scope>
    <source>
        <strain evidence="2 3">JEL800</strain>
    </source>
</reference>
<evidence type="ECO:0000313" key="3">
    <source>
        <dbReference type="Proteomes" id="UP000193642"/>
    </source>
</evidence>
<feature type="non-terminal residue" evidence="2">
    <location>
        <position position="123"/>
    </location>
</feature>
<sequence length="123" mass="12793">MFGSTKGAASVSQLQSQCAAFSLGCSSRTSTPLASFIKQQQPTAFTDSNTSFTGSSSRFGTSFGSSSSNGTSQFSEPLHEAISRISGNVIVQQGPPSLEAFLAMTGVNRSIMGDCLWMTSADD</sequence>
<proteinExistence type="predicted"/>
<feature type="compositionally biased region" description="Low complexity" evidence="1">
    <location>
        <begin position="48"/>
        <end position="75"/>
    </location>
</feature>